<evidence type="ECO:0000256" key="3">
    <source>
        <dbReference type="ARBA" id="ARBA00022729"/>
    </source>
</evidence>
<dbReference type="Pfam" id="PF07980">
    <property type="entry name" value="SusD_RagB"/>
    <property type="match status" value="1"/>
</dbReference>
<reference evidence="8 9" key="1">
    <citation type="submission" date="2014-07" db="EMBL/GenBank/DDBJ databases">
        <authorList>
            <person name="McCorrison J."/>
            <person name="Sanka R."/>
            <person name="Torralba M."/>
            <person name="Gillis M."/>
            <person name="Haft D.H."/>
            <person name="Methe B."/>
            <person name="Sutton G."/>
            <person name="Nelson K.E."/>
        </authorList>
    </citation>
    <scope>NUCLEOTIDE SEQUENCE [LARGE SCALE GENOMIC DNA]</scope>
    <source>
        <strain evidence="8 9">DNF00853</strain>
    </source>
</reference>
<comment type="subcellular location">
    <subcellularLocation>
        <location evidence="1">Cell outer membrane</location>
    </subcellularLocation>
</comment>
<proteinExistence type="inferred from homology"/>
<keyword evidence="3" id="KW-0732">Signal</keyword>
<evidence type="ECO:0000256" key="2">
    <source>
        <dbReference type="ARBA" id="ARBA00006275"/>
    </source>
</evidence>
<gene>
    <name evidence="8" type="ORF">HMPREF2137_10715</name>
</gene>
<feature type="domain" description="RagB/SusD" evidence="6">
    <location>
        <begin position="279"/>
        <end position="564"/>
    </location>
</feature>
<evidence type="ECO:0000256" key="4">
    <source>
        <dbReference type="ARBA" id="ARBA00023136"/>
    </source>
</evidence>
<dbReference type="InterPro" id="IPR033985">
    <property type="entry name" value="SusD-like_N"/>
</dbReference>
<accession>A0A096ASS0</accession>
<dbReference type="Gene3D" id="1.25.40.390">
    <property type="match status" value="1"/>
</dbReference>
<dbReference type="PROSITE" id="PS51257">
    <property type="entry name" value="PROKAR_LIPOPROTEIN"/>
    <property type="match status" value="1"/>
</dbReference>
<dbReference type="Pfam" id="PF14322">
    <property type="entry name" value="SusD-like_3"/>
    <property type="match status" value="1"/>
</dbReference>
<feature type="domain" description="SusD-like N-terminal" evidence="7">
    <location>
        <begin position="20"/>
        <end position="209"/>
    </location>
</feature>
<evidence type="ECO:0000259" key="6">
    <source>
        <dbReference type="Pfam" id="PF07980"/>
    </source>
</evidence>
<dbReference type="RefSeq" id="WP_036874312.1">
    <property type="nucleotide sequence ID" value="NZ_JRNN01000080.1"/>
</dbReference>
<evidence type="ECO:0008006" key="10">
    <source>
        <dbReference type="Google" id="ProtNLM"/>
    </source>
</evidence>
<dbReference type="EMBL" id="JRNN01000080">
    <property type="protein sequence ID" value="KGF33662.1"/>
    <property type="molecule type" value="Genomic_DNA"/>
</dbReference>
<keyword evidence="4" id="KW-0472">Membrane</keyword>
<dbReference type="InterPro" id="IPR012944">
    <property type="entry name" value="SusD_RagB_dom"/>
</dbReference>
<protein>
    <recommendedName>
        <fullName evidence="10">RagB/SusD family nutrient uptake outer membrane protein</fullName>
    </recommendedName>
</protein>
<dbReference type="Proteomes" id="UP000029556">
    <property type="component" value="Unassembled WGS sequence"/>
</dbReference>
<evidence type="ECO:0000259" key="7">
    <source>
        <dbReference type="Pfam" id="PF14322"/>
    </source>
</evidence>
<evidence type="ECO:0000256" key="5">
    <source>
        <dbReference type="ARBA" id="ARBA00023237"/>
    </source>
</evidence>
<evidence type="ECO:0000313" key="8">
    <source>
        <dbReference type="EMBL" id="KGF33662.1"/>
    </source>
</evidence>
<dbReference type="InterPro" id="IPR011990">
    <property type="entry name" value="TPR-like_helical_dom_sf"/>
</dbReference>
<keyword evidence="5" id="KW-0998">Cell outer membrane</keyword>
<comment type="caution">
    <text evidence="8">The sequence shown here is derived from an EMBL/GenBank/DDBJ whole genome shotgun (WGS) entry which is preliminary data.</text>
</comment>
<sequence>MKKSIILGIGLIAAMSSCNDFLDISPYDTFTNTPTYWSNSSNLDNQCNHFLNNYVGYGNAGGGGWFYFKTLSDDQVSYQDNLWSYANVVSASSNWSNPLTEIRRASYIIQGLKSSTLSETSKASYEGIARLNRAWQYYQFVREYGDVPWVGHVVSTDDNDVLYGPRVDRDIVMDSALNDLDFAAKHIQGSNKQRFTADMALAMKADVTLFEGTYCKYRTAKENDGKGPDVARAQKYLNECVSACEALMKKGYKLNDSYQGIYNSIDLSNNPEIIFYKPYSQNVLMHSTVDYTLNTSGTNGMTKDAFDAYLFLDGKPKATTTLNNTDAVQEDANGVFNINSLLAVRDKRLAVTIDTVLVFKGKPYSRAGSNEFTSTTGYGVAKYDNPKEMTTNERNNIGKQYTDCPIYWLSVIYLNYAEAKAELGNLTQADLDKSVNLLQKRAGLPNMTTTPEADPANNMNVSNLLWEIRRVRRCELMFDNWYRYWDLIRWHQLDLLDSQKHPNIYLGANLKYLKNPEVDVNADGYMIGSNTLKQIRTFDKKHYFYPVPTGQITLNKELKQNPGW</sequence>
<dbReference type="AlphaFoldDB" id="A0A096ASS0"/>
<dbReference type="SUPFAM" id="SSF48452">
    <property type="entry name" value="TPR-like"/>
    <property type="match status" value="1"/>
</dbReference>
<comment type="similarity">
    <text evidence="2">Belongs to the SusD family.</text>
</comment>
<dbReference type="OrthoDB" id="1031584at2"/>
<name>A0A096ASS0_9BACT</name>
<evidence type="ECO:0000256" key="1">
    <source>
        <dbReference type="ARBA" id="ARBA00004442"/>
    </source>
</evidence>
<dbReference type="GO" id="GO:0009279">
    <property type="term" value="C:cell outer membrane"/>
    <property type="evidence" value="ECO:0007669"/>
    <property type="project" value="UniProtKB-SubCell"/>
</dbReference>
<evidence type="ECO:0000313" key="9">
    <source>
        <dbReference type="Proteomes" id="UP000029556"/>
    </source>
</evidence>
<organism evidence="8 9">
    <name type="scientific">Hoylesella buccalis DNF00853</name>
    <dbReference type="NCBI Taxonomy" id="1401074"/>
    <lineage>
        <taxon>Bacteria</taxon>
        <taxon>Pseudomonadati</taxon>
        <taxon>Bacteroidota</taxon>
        <taxon>Bacteroidia</taxon>
        <taxon>Bacteroidales</taxon>
        <taxon>Prevotellaceae</taxon>
        <taxon>Hoylesella</taxon>
    </lineage>
</organism>